<feature type="signal peptide" evidence="1">
    <location>
        <begin position="1"/>
        <end position="20"/>
    </location>
</feature>
<feature type="chain" id="PRO_5012476229" description="DUF4352 domain-containing protein" evidence="1">
    <location>
        <begin position="21"/>
        <end position="201"/>
    </location>
</feature>
<accession>A0A1K2IS26</accession>
<dbReference type="EMBL" id="FPKV01000018">
    <property type="protein sequence ID" value="SFZ95233.1"/>
    <property type="molecule type" value="Genomic_DNA"/>
</dbReference>
<sequence>MKIIKIALFLLTIFTLSNCASSYKSINPKSINYISKSETENVKLEYKYNVLNKKYSKKELNQKISIVAIKITNNSEKDLLFGNNIKLIHENGNEISIMNTDKVFKSLKQNSATNLLYLLLTPLKFNVSATGSEPKSFPIGYVIGPGLAGGNMIISESANNKFKNEILEYKLNGTIIKKNETKYGLIGINSNSFESIKLKIE</sequence>
<dbReference type="RefSeq" id="WP_072403798.1">
    <property type="nucleotide sequence ID" value="NZ_FPKV01000018.1"/>
</dbReference>
<dbReference type="STRING" id="369401.SAMN05428642_1184"/>
<evidence type="ECO:0008006" key="4">
    <source>
        <dbReference type="Google" id="ProtNLM"/>
    </source>
</evidence>
<evidence type="ECO:0000313" key="3">
    <source>
        <dbReference type="Proteomes" id="UP000182544"/>
    </source>
</evidence>
<gene>
    <name evidence="2" type="ORF">SAMN05428642_1184</name>
</gene>
<organism evidence="2 3">
    <name type="scientific">Flaviramulus basaltis</name>
    <dbReference type="NCBI Taxonomy" id="369401"/>
    <lineage>
        <taxon>Bacteria</taxon>
        <taxon>Pseudomonadati</taxon>
        <taxon>Bacteroidota</taxon>
        <taxon>Flavobacteriia</taxon>
        <taxon>Flavobacteriales</taxon>
        <taxon>Flavobacteriaceae</taxon>
        <taxon>Flaviramulus</taxon>
    </lineage>
</organism>
<keyword evidence="3" id="KW-1185">Reference proteome</keyword>
<protein>
    <recommendedName>
        <fullName evidence="4">DUF4352 domain-containing protein</fullName>
    </recommendedName>
</protein>
<dbReference type="OrthoDB" id="798271at2"/>
<keyword evidence="1" id="KW-0732">Signal</keyword>
<name>A0A1K2IS26_9FLAO</name>
<reference evidence="2 3" key="1">
    <citation type="submission" date="2016-10" db="EMBL/GenBank/DDBJ databases">
        <authorList>
            <person name="de Groot N.N."/>
        </authorList>
    </citation>
    <scope>NUCLEOTIDE SEQUENCE [LARGE SCALE GENOMIC DNA]</scope>
    <source>
        <strain evidence="2 3">DSM 18180</strain>
    </source>
</reference>
<proteinExistence type="predicted"/>
<dbReference type="Proteomes" id="UP000182544">
    <property type="component" value="Unassembled WGS sequence"/>
</dbReference>
<evidence type="ECO:0000256" key="1">
    <source>
        <dbReference type="SAM" id="SignalP"/>
    </source>
</evidence>
<evidence type="ECO:0000313" key="2">
    <source>
        <dbReference type="EMBL" id="SFZ95233.1"/>
    </source>
</evidence>
<dbReference type="AlphaFoldDB" id="A0A1K2IS26"/>